<sequence>MPINDRYIAPEPVLRFLADGDRTFLALRLIHGLLFAFDRTVKGQMKLVPSIFPKEHRCRASLISAAVGPETARDNRWLRSACDELASQNILHSVEIEGKTVRFKLSKKFADSFLTPSSGSVAQIA</sequence>
<gene>
    <name evidence="1" type="ORF">QF118_06100</name>
</gene>
<proteinExistence type="predicted"/>
<organism evidence="1 2">
    <name type="scientific">Tropicibacter oceani</name>
    <dbReference type="NCBI Taxonomy" id="3058420"/>
    <lineage>
        <taxon>Bacteria</taxon>
        <taxon>Pseudomonadati</taxon>
        <taxon>Pseudomonadota</taxon>
        <taxon>Alphaproteobacteria</taxon>
        <taxon>Rhodobacterales</taxon>
        <taxon>Roseobacteraceae</taxon>
        <taxon>Tropicibacter</taxon>
    </lineage>
</organism>
<evidence type="ECO:0000313" key="1">
    <source>
        <dbReference type="EMBL" id="WGW05114.1"/>
    </source>
</evidence>
<reference evidence="1 2" key="1">
    <citation type="submission" date="2023-05" db="EMBL/GenBank/DDBJ databases">
        <title>YMD87, complete Genome.</title>
        <authorList>
            <person name="Zhang J."/>
            <person name="Xu X."/>
        </authorList>
    </citation>
    <scope>NUCLEOTIDE SEQUENCE [LARGE SCALE GENOMIC DNA]</scope>
    <source>
        <strain evidence="1 2">YMD87</strain>
    </source>
</reference>
<dbReference type="Proteomes" id="UP001241605">
    <property type="component" value="Chromosome"/>
</dbReference>
<dbReference type="EMBL" id="CP124616">
    <property type="protein sequence ID" value="WGW05114.1"/>
    <property type="molecule type" value="Genomic_DNA"/>
</dbReference>
<name>A0ABY8QKF4_9RHOB</name>
<evidence type="ECO:0000313" key="2">
    <source>
        <dbReference type="Proteomes" id="UP001241605"/>
    </source>
</evidence>
<keyword evidence="2" id="KW-1185">Reference proteome</keyword>
<accession>A0ABY8QKF4</accession>
<protein>
    <submittedName>
        <fullName evidence="1">Uncharacterized protein</fullName>
    </submittedName>
</protein>
<dbReference type="RefSeq" id="WP_282301747.1">
    <property type="nucleotide sequence ID" value="NZ_CP124616.1"/>
</dbReference>